<feature type="region of interest" description="Disordered" evidence="1">
    <location>
        <begin position="160"/>
        <end position="185"/>
    </location>
</feature>
<dbReference type="EMBL" id="BLXU01000010">
    <property type="protein sequence ID" value="GFO52436.1"/>
    <property type="molecule type" value="Genomic_DNA"/>
</dbReference>
<feature type="compositionally biased region" description="Basic and acidic residues" evidence="1">
    <location>
        <begin position="9"/>
        <end position="24"/>
    </location>
</feature>
<dbReference type="AlphaFoldDB" id="A0A6L2ZX70"/>
<proteinExistence type="predicted"/>
<dbReference type="InterPro" id="IPR011990">
    <property type="entry name" value="TPR-like_helical_dom_sf"/>
</dbReference>
<evidence type="ECO:0000256" key="1">
    <source>
        <dbReference type="SAM" id="MobiDB-lite"/>
    </source>
</evidence>
<evidence type="ECO:0000313" key="2">
    <source>
        <dbReference type="EMBL" id="GFO52436.1"/>
    </source>
</evidence>
<dbReference type="SUPFAM" id="SSF48452">
    <property type="entry name" value="TPR-like"/>
    <property type="match status" value="1"/>
</dbReference>
<feature type="compositionally biased region" description="Basic and acidic residues" evidence="1">
    <location>
        <begin position="160"/>
        <end position="181"/>
    </location>
</feature>
<sequence length="210" mass="23638">MVQSSLDNKNWKEASEAMKKAGYSKEKQTQTFLSLKEYQEAINADPKELNTVVNEIYKNNDEKVVLDLELPTGTEEKIDDELKIEKAIVSYDSETLASQLSFEENKDVLLRMGQAFLENNDMQDAQSVQTKLFGLDETKGDYLKSMIDLKTATDKVKDSQKKLDEANKIDNKDKSKGDKVKVAKSNLDSAKKDETLAKDKVDSLKNKVGA</sequence>
<organism evidence="2 3">
    <name type="scientific">Lactococcus garvieae</name>
    <dbReference type="NCBI Taxonomy" id="1363"/>
    <lineage>
        <taxon>Bacteria</taxon>
        <taxon>Bacillati</taxon>
        <taxon>Bacillota</taxon>
        <taxon>Bacilli</taxon>
        <taxon>Lactobacillales</taxon>
        <taxon>Streptococcaceae</taxon>
        <taxon>Lactococcus</taxon>
    </lineage>
</organism>
<protein>
    <submittedName>
        <fullName evidence="2">Uncharacterized protein</fullName>
    </submittedName>
</protein>
<evidence type="ECO:0000313" key="3">
    <source>
        <dbReference type="Proteomes" id="UP000504756"/>
    </source>
</evidence>
<feature type="region of interest" description="Disordered" evidence="1">
    <location>
        <begin position="1"/>
        <end position="24"/>
    </location>
</feature>
<accession>A0A6L2ZX70</accession>
<name>A0A6L2ZX70_9LACT</name>
<dbReference type="Proteomes" id="UP000504756">
    <property type="component" value="Unassembled WGS sequence"/>
</dbReference>
<dbReference type="RefSeq" id="WP_176490567.1">
    <property type="nucleotide sequence ID" value="NZ_BLXU01000010.1"/>
</dbReference>
<gene>
    <name evidence="2" type="ORF">ikelab_17110</name>
</gene>
<comment type="caution">
    <text evidence="2">The sequence shown here is derived from an EMBL/GenBank/DDBJ whole genome shotgun (WGS) entry which is preliminary data.</text>
</comment>
<reference evidence="2 3" key="1">
    <citation type="submission" date="2020-06" db="EMBL/GenBank/DDBJ databases">
        <title>Draft genome sequence of Lactic acid bacteria from Okinawan-style tofu.</title>
        <authorList>
            <person name="Takara I."/>
            <person name="Ikematsu S."/>
        </authorList>
    </citation>
    <scope>NUCLEOTIDE SEQUENCE [LARGE SCALE GENOMIC DNA]</scope>
    <source>
        <strain evidence="3">lg38</strain>
    </source>
</reference>